<evidence type="ECO:0000256" key="2">
    <source>
        <dbReference type="ARBA" id="ARBA00022490"/>
    </source>
</evidence>
<evidence type="ECO:0000259" key="12">
    <source>
        <dbReference type="Pfam" id="PF06315"/>
    </source>
</evidence>
<evidence type="ECO:0000259" key="13">
    <source>
        <dbReference type="Pfam" id="PF20423"/>
    </source>
</evidence>
<evidence type="ECO:0000256" key="7">
    <source>
        <dbReference type="ARBA" id="ARBA00022777"/>
    </source>
</evidence>
<dbReference type="Pfam" id="PF20423">
    <property type="entry name" value="AceK_regulatory"/>
    <property type="match status" value="1"/>
</dbReference>
<feature type="binding site" evidence="11">
    <location>
        <begin position="325"/>
        <end position="331"/>
    </location>
    <ligand>
        <name>ATP</name>
        <dbReference type="ChEBI" id="CHEBI:30616"/>
    </ligand>
</feature>
<dbReference type="AlphaFoldDB" id="A0A108UAD4"/>
<protein>
    <recommendedName>
        <fullName evidence="11">Isocitrate dehydrogenase kinase/phosphatase</fullName>
        <shortName evidence="11">IDH kinase/phosphatase</shortName>
        <shortName evidence="11">IDHK/P</shortName>
        <ecNumber evidence="11">2.7.11.5</ecNumber>
        <ecNumber evidence="11">3.1.3.-</ecNumber>
    </recommendedName>
</protein>
<keyword evidence="5 11" id="KW-0808">Transferase</keyword>
<dbReference type="HAMAP" id="MF_00747">
    <property type="entry name" value="AceK"/>
    <property type="match status" value="1"/>
</dbReference>
<dbReference type="Proteomes" id="UP000023435">
    <property type="component" value="Unassembled WGS sequence"/>
</dbReference>
<dbReference type="RefSeq" id="WP_036114228.1">
    <property type="nucleotide sequence ID" value="NZ_JAJA02000001.1"/>
</dbReference>
<feature type="domain" description="Isocitrate dehydrogenase kinase/phosphatase (AceK) kinase" evidence="12">
    <location>
        <begin position="321"/>
        <end position="574"/>
    </location>
</feature>
<evidence type="ECO:0000313" key="15">
    <source>
        <dbReference type="Proteomes" id="UP000023435"/>
    </source>
</evidence>
<organism evidence="14 15">
    <name type="scientific">Lysobacter capsici AZ78</name>
    <dbReference type="NCBI Taxonomy" id="1444315"/>
    <lineage>
        <taxon>Bacteria</taxon>
        <taxon>Pseudomonadati</taxon>
        <taxon>Pseudomonadota</taxon>
        <taxon>Gammaproteobacteria</taxon>
        <taxon>Lysobacterales</taxon>
        <taxon>Lysobacteraceae</taxon>
        <taxon>Lysobacter</taxon>
    </lineage>
</organism>
<proteinExistence type="inferred from homology"/>
<dbReference type="GO" id="GO:0006099">
    <property type="term" value="P:tricarboxylic acid cycle"/>
    <property type="evidence" value="ECO:0007669"/>
    <property type="project" value="UniProtKB-UniRule"/>
</dbReference>
<evidence type="ECO:0000313" key="14">
    <source>
        <dbReference type="EMBL" id="KWS05486.1"/>
    </source>
</evidence>
<dbReference type="GO" id="GO:0004721">
    <property type="term" value="F:phosphoprotein phosphatase activity"/>
    <property type="evidence" value="ECO:0007669"/>
    <property type="project" value="UniProtKB-KW"/>
</dbReference>
<evidence type="ECO:0000256" key="1">
    <source>
        <dbReference type="ARBA" id="ARBA00022435"/>
    </source>
</evidence>
<keyword evidence="7 11" id="KW-0418">Kinase</keyword>
<feature type="active site" evidence="11">
    <location>
        <position position="381"/>
    </location>
</feature>
<keyword evidence="1 11" id="KW-0329">Glyoxylate bypass</keyword>
<dbReference type="InterPro" id="IPR046855">
    <property type="entry name" value="AceK_kinase"/>
</dbReference>
<keyword evidence="6 11" id="KW-0547">Nucleotide-binding</keyword>
<dbReference type="GO" id="GO:0005737">
    <property type="term" value="C:cytoplasm"/>
    <property type="evidence" value="ECO:0007669"/>
    <property type="project" value="UniProtKB-SubCell"/>
</dbReference>
<evidence type="ECO:0000256" key="4">
    <source>
        <dbReference type="ARBA" id="ARBA00022532"/>
    </source>
</evidence>
<evidence type="ECO:0000256" key="9">
    <source>
        <dbReference type="ARBA" id="ARBA00022840"/>
    </source>
</evidence>
<keyword evidence="15" id="KW-1185">Reference proteome</keyword>
<accession>A0A108UAD4</accession>
<dbReference type="GO" id="GO:0016208">
    <property type="term" value="F:AMP binding"/>
    <property type="evidence" value="ECO:0007669"/>
    <property type="project" value="TreeGrafter"/>
</dbReference>
<dbReference type="InterPro" id="IPR046854">
    <property type="entry name" value="AceK_regulatory"/>
</dbReference>
<feature type="domain" description="Isocitrate dehydrogenase kinase/phosphatase (AceK) regulatory" evidence="13">
    <location>
        <begin position="20"/>
        <end position="315"/>
    </location>
</feature>
<name>A0A108UAD4_9GAMM</name>
<reference evidence="14 15" key="1">
    <citation type="journal article" date="2014" name="Genome Announc.">
        <title>Draft Genome Sequence of Lysobacter capsici AZ78, a Bacterium Antagonistic to Plant-Pathogenic Oomycetes.</title>
        <authorList>
            <person name="Puopolo G."/>
            <person name="Sonego P."/>
            <person name="Engelen K."/>
            <person name="Pertot I."/>
        </authorList>
    </citation>
    <scope>NUCLEOTIDE SEQUENCE [LARGE SCALE GENOMIC DNA]</scope>
    <source>
        <strain evidence="14 15">AZ78</strain>
    </source>
</reference>
<dbReference type="EC" id="3.1.3.-" evidence="11"/>
<comment type="subcellular location">
    <subcellularLocation>
        <location evidence="11">Cytoplasm</location>
    </subcellularLocation>
</comment>
<evidence type="ECO:0000256" key="6">
    <source>
        <dbReference type="ARBA" id="ARBA00022741"/>
    </source>
</evidence>
<dbReference type="NCBIfam" id="NF002804">
    <property type="entry name" value="PRK02946.1"/>
    <property type="match status" value="1"/>
</dbReference>
<keyword evidence="4 11" id="KW-0816">Tricarboxylic acid cycle</keyword>
<comment type="caution">
    <text evidence="14">The sequence shown here is derived from an EMBL/GenBank/DDBJ whole genome shotgun (WGS) entry which is preliminary data.</text>
</comment>
<keyword evidence="3 11" id="KW-0723">Serine/threonine-protein kinase</keyword>
<keyword evidence="9 11" id="KW-0067">ATP-binding</keyword>
<dbReference type="InterPro" id="IPR010452">
    <property type="entry name" value="Isocitrate_DH_AceK"/>
</dbReference>
<keyword evidence="2 11" id="KW-0963">Cytoplasm</keyword>
<dbReference type="EMBL" id="JAJA02000001">
    <property type="protein sequence ID" value="KWS05486.1"/>
    <property type="molecule type" value="Genomic_DNA"/>
</dbReference>
<keyword evidence="8 11" id="KW-0378">Hydrolase</keyword>
<dbReference type="GO" id="GO:0004674">
    <property type="term" value="F:protein serine/threonine kinase activity"/>
    <property type="evidence" value="ECO:0007669"/>
    <property type="project" value="UniProtKB-KW"/>
</dbReference>
<comment type="function">
    <text evidence="11">Bifunctional enzyme which can phosphorylate or dephosphorylate isocitrate dehydrogenase (IDH) on a specific serine residue. This is a regulatory mechanism which enables bacteria to bypass the Krebs cycle via the glyoxylate shunt in response to the source of carbon. When bacteria are grown on glucose, IDH is fully active and unphosphorylated, but when grown on acetate or ethanol, the activity of IDH declines drastically concomitant with its phosphorylation.</text>
</comment>
<evidence type="ECO:0000256" key="8">
    <source>
        <dbReference type="ARBA" id="ARBA00022801"/>
    </source>
</evidence>
<dbReference type="PANTHER" id="PTHR39559">
    <property type="match status" value="1"/>
</dbReference>
<keyword evidence="10 11" id="KW-0904">Protein phosphatase</keyword>
<evidence type="ECO:0000256" key="3">
    <source>
        <dbReference type="ARBA" id="ARBA00022527"/>
    </source>
</evidence>
<dbReference type="GO" id="GO:0006097">
    <property type="term" value="P:glyoxylate cycle"/>
    <property type="evidence" value="ECO:0007669"/>
    <property type="project" value="UniProtKB-UniRule"/>
</dbReference>
<feature type="binding site" evidence="11">
    <location>
        <position position="346"/>
    </location>
    <ligand>
        <name>ATP</name>
        <dbReference type="ChEBI" id="CHEBI:30616"/>
    </ligand>
</feature>
<evidence type="ECO:0000256" key="10">
    <source>
        <dbReference type="ARBA" id="ARBA00022912"/>
    </source>
</evidence>
<dbReference type="Pfam" id="PF06315">
    <property type="entry name" value="AceK_kinase"/>
    <property type="match status" value="1"/>
</dbReference>
<dbReference type="GO" id="GO:0005524">
    <property type="term" value="F:ATP binding"/>
    <property type="evidence" value="ECO:0007669"/>
    <property type="project" value="UniProtKB-UniRule"/>
</dbReference>
<dbReference type="PIRSF" id="PIRSF000719">
    <property type="entry name" value="AceK"/>
    <property type="match status" value="1"/>
</dbReference>
<dbReference type="EC" id="2.7.11.5" evidence="11"/>
<comment type="catalytic activity">
    <reaction evidence="11">
        <text>L-seryl-[isocitrate dehydrogenase] + ATP = O-phospho-L-seryl-[isocitrate dehydrogenase] + ADP + H(+)</text>
        <dbReference type="Rhea" id="RHEA:43540"/>
        <dbReference type="Rhea" id="RHEA-COMP:10605"/>
        <dbReference type="Rhea" id="RHEA-COMP:10606"/>
        <dbReference type="ChEBI" id="CHEBI:15378"/>
        <dbReference type="ChEBI" id="CHEBI:29999"/>
        <dbReference type="ChEBI" id="CHEBI:30616"/>
        <dbReference type="ChEBI" id="CHEBI:83421"/>
        <dbReference type="ChEBI" id="CHEBI:456216"/>
        <dbReference type="EC" id="2.7.11.5"/>
    </reaction>
</comment>
<dbReference type="OrthoDB" id="5287793at2"/>
<dbReference type="GO" id="GO:0006006">
    <property type="term" value="P:glucose metabolic process"/>
    <property type="evidence" value="ECO:0007669"/>
    <property type="project" value="InterPro"/>
</dbReference>
<sequence>MNRASAPTDAAPGEAEAVAGQIRDAFADYHARFAAITRRAQGRFERSDWQGDRADAVERIELYDRCIAEASDALQARLGERAGDRVLWSAVHAAYAQTVAPLLDGELYKTFFNTLTRRFFKTRGVDPSMEFVALDIEPTDSITHPVARHSYAVSEDRLVETFMRVLDDYPFAVPYAHRTRCAAGIAVRLQEDLQHWGPHPVRAVELLDTVFYRERRAYLIGRVFGERSFSPCVIALVNEDGALKVDAVLTVRSEVVQLFSYSRSYFHADLGTVGDAVVFLRTLLPGKPIDELYTVLGRAKQGKTERYRTFFRQFAAQSGERLIRAEGERGMVMAVFTLPSYPLVFKIIRDHFAYPKEVAREEVEAKYSLVFHHDRVGRLVDAQPFRFLRFPRSRFAPDLLDELLSTCAKSISLDSDDLVLHLCYVERRLRPLNLYVREQTPEAARAAVIDYGQAIRDLALSNIFPGDLLLKNFGVSRHGRAIFYDYDELCLVSDCRFRPVPAPRNHEEEMESGPWFYAHGNDVFPEQFPRFLGLSPPLLGALMHAHGDIFKVEWWKQVQDGLASGQHNDVAPYPSQRRLP</sequence>
<comment type="similarity">
    <text evidence="11">Belongs to the AceK family.</text>
</comment>
<evidence type="ECO:0000256" key="11">
    <source>
        <dbReference type="HAMAP-Rule" id="MF_00747"/>
    </source>
</evidence>
<evidence type="ECO:0000256" key="5">
    <source>
        <dbReference type="ARBA" id="ARBA00022679"/>
    </source>
</evidence>
<gene>
    <name evidence="11" type="primary">aceK</name>
    <name evidence="14" type="ORF">AZ78_3038</name>
</gene>
<dbReference type="PANTHER" id="PTHR39559:SF1">
    <property type="entry name" value="ISOCITRATE DEHYDROGENASE KINASE_PHOSPHATASE"/>
    <property type="match status" value="1"/>
</dbReference>
<dbReference type="GO" id="GO:0008772">
    <property type="term" value="F:[isocitrate dehydrogenase (NADP+)] kinase activity"/>
    <property type="evidence" value="ECO:0007669"/>
    <property type="project" value="UniProtKB-UniRule"/>
</dbReference>